<dbReference type="Gene3D" id="3.40.50.300">
    <property type="entry name" value="P-loop containing nucleotide triphosphate hydrolases"/>
    <property type="match status" value="1"/>
</dbReference>
<evidence type="ECO:0000256" key="1">
    <source>
        <dbReference type="ARBA" id="ARBA00022737"/>
    </source>
</evidence>
<reference evidence="4 5" key="1">
    <citation type="journal article" date="2020" name="ISME J.">
        <title>Uncovering the hidden diversity of litter-decomposition mechanisms in mushroom-forming fungi.</title>
        <authorList>
            <person name="Floudas D."/>
            <person name="Bentzer J."/>
            <person name="Ahren D."/>
            <person name="Johansson T."/>
            <person name="Persson P."/>
            <person name="Tunlid A."/>
        </authorList>
    </citation>
    <scope>NUCLEOTIDE SEQUENCE [LARGE SCALE GENOMIC DNA]</scope>
    <source>
        <strain evidence="4 5">CBS 101986</strain>
    </source>
</reference>
<dbReference type="PROSITE" id="PS50837">
    <property type="entry name" value="NACHT"/>
    <property type="match status" value="1"/>
</dbReference>
<accession>A0A8H5ERF5</accession>
<comment type="caution">
    <text evidence="4">The sequence shown here is derived from an EMBL/GenBank/DDBJ whole genome shotgun (WGS) entry which is preliminary data.</text>
</comment>
<dbReference type="EMBL" id="JAACJJ010000059">
    <property type="protein sequence ID" value="KAF5309566.1"/>
    <property type="molecule type" value="Genomic_DNA"/>
</dbReference>
<evidence type="ECO:0000256" key="2">
    <source>
        <dbReference type="SAM" id="MobiDB-lite"/>
    </source>
</evidence>
<dbReference type="InterPro" id="IPR007111">
    <property type="entry name" value="NACHT_NTPase"/>
</dbReference>
<dbReference type="InterPro" id="IPR027417">
    <property type="entry name" value="P-loop_NTPase"/>
</dbReference>
<dbReference type="Pfam" id="PF24883">
    <property type="entry name" value="NPHP3_N"/>
    <property type="match status" value="1"/>
</dbReference>
<evidence type="ECO:0000313" key="4">
    <source>
        <dbReference type="EMBL" id="KAF5309566.1"/>
    </source>
</evidence>
<proteinExistence type="predicted"/>
<gene>
    <name evidence="4" type="ORF">D9619_012456</name>
</gene>
<keyword evidence="5" id="KW-1185">Reference proteome</keyword>
<dbReference type="OrthoDB" id="194358at2759"/>
<protein>
    <recommendedName>
        <fullName evidence="3">NACHT domain-containing protein</fullName>
    </recommendedName>
</protein>
<keyword evidence="1" id="KW-0677">Repeat</keyword>
<dbReference type="Proteomes" id="UP000567179">
    <property type="component" value="Unassembled WGS sequence"/>
</dbReference>
<name>A0A8H5ERF5_9AGAR</name>
<evidence type="ECO:0000313" key="5">
    <source>
        <dbReference type="Proteomes" id="UP000567179"/>
    </source>
</evidence>
<sequence>MERNPVADPENLNVQPSKRTTTAPPPGYLAARTASMFNNAKIGSITGGDFRITNINRDNALKGLHKRAAPHGILNAGGRADEVRCHPGTRVEVIGRIEKWRDAQDGQTPPIFWLSGPAGAGKSAIVQTIAERCNDQRVPQANFFFFRTDPSRNSLHPLVATIVHQIILLYPSQRDPVASLLSTNPLILDSALKDQLMQLVVAPLQAHRQSSSPYRPPLLLIDGLDECGSENKHDQQHIIRAFDEVLMEDPYLFRLLVASRDESQIQAAFNGISSLLLPLYLDDQYSPESDIRAFVHAKFKWVRQIHPLAGTLDATWPPVGSVEGIVKKSSGQFIYASTIMRFILDTSGSPMLSLAMVQGTDQIAVKSPFSHLDAIYTFILMRVEDQKALKDILHAQLLMDKYNGGDLSYDRRNPPRIVDILAAYDPRYTEAIVQSCLADLTPIVQYNHHEMLFHHASFPDYLLDKSRSSGHFVDVVAFNFQIQPLLWELCCKVERHTLRPIAFAGLHRLLRLPPGLLNMLTAQVLLSASTTVTSFNPVNLFKHIYRLSRACDDDANNYKRIVCEWIYTGPELETEGIV</sequence>
<dbReference type="AlphaFoldDB" id="A0A8H5ERF5"/>
<evidence type="ECO:0000259" key="3">
    <source>
        <dbReference type="PROSITE" id="PS50837"/>
    </source>
</evidence>
<feature type="domain" description="NACHT" evidence="3">
    <location>
        <begin position="110"/>
        <end position="260"/>
    </location>
</feature>
<dbReference type="PANTHER" id="PTHR10039">
    <property type="entry name" value="AMELOGENIN"/>
    <property type="match status" value="1"/>
</dbReference>
<feature type="region of interest" description="Disordered" evidence="2">
    <location>
        <begin position="1"/>
        <end position="26"/>
    </location>
</feature>
<organism evidence="4 5">
    <name type="scientific">Psilocybe cf. subviscida</name>
    <dbReference type="NCBI Taxonomy" id="2480587"/>
    <lineage>
        <taxon>Eukaryota</taxon>
        <taxon>Fungi</taxon>
        <taxon>Dikarya</taxon>
        <taxon>Basidiomycota</taxon>
        <taxon>Agaricomycotina</taxon>
        <taxon>Agaricomycetes</taxon>
        <taxon>Agaricomycetidae</taxon>
        <taxon>Agaricales</taxon>
        <taxon>Agaricineae</taxon>
        <taxon>Strophariaceae</taxon>
        <taxon>Psilocybe</taxon>
    </lineage>
</organism>
<dbReference type="PANTHER" id="PTHR10039:SF17">
    <property type="entry name" value="FUNGAL STAND N-TERMINAL GOODBYE DOMAIN-CONTAINING PROTEIN-RELATED"/>
    <property type="match status" value="1"/>
</dbReference>
<feature type="compositionally biased region" description="Polar residues" evidence="2">
    <location>
        <begin position="12"/>
        <end position="22"/>
    </location>
</feature>
<dbReference type="InterPro" id="IPR056884">
    <property type="entry name" value="NPHP3-like_N"/>
</dbReference>
<dbReference type="SUPFAM" id="SSF52540">
    <property type="entry name" value="P-loop containing nucleoside triphosphate hydrolases"/>
    <property type="match status" value="1"/>
</dbReference>